<evidence type="ECO:0000313" key="1">
    <source>
        <dbReference type="EMBL" id="OAA58318.1"/>
    </source>
</evidence>
<dbReference type="EMBL" id="AZHB01000018">
    <property type="protein sequence ID" value="OAA58318.1"/>
    <property type="molecule type" value="Genomic_DNA"/>
</dbReference>
<evidence type="ECO:0000313" key="2">
    <source>
        <dbReference type="Proteomes" id="UP000076744"/>
    </source>
</evidence>
<gene>
    <name evidence="1" type="ORF">ISF_06857</name>
</gene>
<dbReference type="OrthoDB" id="10252171at2759"/>
<comment type="caution">
    <text evidence="1">The sequence shown here is derived from an EMBL/GenBank/DDBJ whole genome shotgun (WGS) entry which is preliminary data.</text>
</comment>
<dbReference type="GeneID" id="30023149"/>
<organism evidence="1 2">
    <name type="scientific">Cordyceps fumosorosea (strain ARSEF 2679)</name>
    <name type="common">Isaria fumosorosea</name>
    <dbReference type="NCBI Taxonomy" id="1081104"/>
    <lineage>
        <taxon>Eukaryota</taxon>
        <taxon>Fungi</taxon>
        <taxon>Dikarya</taxon>
        <taxon>Ascomycota</taxon>
        <taxon>Pezizomycotina</taxon>
        <taxon>Sordariomycetes</taxon>
        <taxon>Hypocreomycetidae</taxon>
        <taxon>Hypocreales</taxon>
        <taxon>Cordycipitaceae</taxon>
        <taxon>Cordyceps</taxon>
    </lineage>
</organism>
<dbReference type="AlphaFoldDB" id="A0A167R6L3"/>
<accession>A0A167R6L3</accession>
<protein>
    <submittedName>
        <fullName evidence="1">Uncharacterized protein</fullName>
    </submittedName>
</protein>
<keyword evidence="2" id="KW-1185">Reference proteome</keyword>
<dbReference type="Proteomes" id="UP000076744">
    <property type="component" value="Unassembled WGS sequence"/>
</dbReference>
<proteinExistence type="predicted"/>
<reference evidence="1 2" key="1">
    <citation type="journal article" date="2016" name="Genome Biol. Evol.">
        <title>Divergent and convergent evolution of fungal pathogenicity.</title>
        <authorList>
            <person name="Shang Y."/>
            <person name="Xiao G."/>
            <person name="Zheng P."/>
            <person name="Cen K."/>
            <person name="Zhan S."/>
            <person name="Wang C."/>
        </authorList>
    </citation>
    <scope>NUCLEOTIDE SEQUENCE [LARGE SCALE GENOMIC DNA]</scope>
    <source>
        <strain evidence="1 2">ARSEF 2679</strain>
    </source>
</reference>
<sequence>MGGFTVSLLSLVSTVAKPHHQGVLVFLTADIEDVDGLDSGDTSITVNEQLRIWLHDRYSTHRTAISHEQNKNFFNKDETWILASAPDTQALF</sequence>
<dbReference type="RefSeq" id="XP_018702501.1">
    <property type="nucleotide sequence ID" value="XM_018850461.1"/>
</dbReference>
<name>A0A167R6L3_CORFA</name>